<dbReference type="EMBL" id="BMMF01000001">
    <property type="protein sequence ID" value="GGK17500.1"/>
    <property type="molecule type" value="Genomic_DNA"/>
</dbReference>
<dbReference type="InterPro" id="IPR036148">
    <property type="entry name" value="MmgE/PrpD_sf"/>
</dbReference>
<feature type="domain" description="MmgE/PrpD C-terminal" evidence="3">
    <location>
        <begin position="277"/>
        <end position="439"/>
    </location>
</feature>
<evidence type="ECO:0000313" key="5">
    <source>
        <dbReference type="Proteomes" id="UP000600449"/>
    </source>
</evidence>
<dbReference type="SUPFAM" id="SSF103378">
    <property type="entry name" value="2-methylcitrate dehydratase PrpD"/>
    <property type="match status" value="1"/>
</dbReference>
<dbReference type="PANTHER" id="PTHR16943">
    <property type="entry name" value="2-METHYLCITRATE DEHYDRATASE-RELATED"/>
    <property type="match status" value="1"/>
</dbReference>
<dbReference type="InterPro" id="IPR005656">
    <property type="entry name" value="MmgE_PrpD"/>
</dbReference>
<comment type="caution">
    <text evidence="4">The sequence shown here is derived from an EMBL/GenBank/DDBJ whole genome shotgun (WGS) entry which is preliminary data.</text>
</comment>
<evidence type="ECO:0000313" key="4">
    <source>
        <dbReference type="EMBL" id="GGK17500.1"/>
    </source>
</evidence>
<organism evidence="4 5">
    <name type="scientific">Salinarimonas ramus</name>
    <dbReference type="NCBI Taxonomy" id="690164"/>
    <lineage>
        <taxon>Bacteria</taxon>
        <taxon>Pseudomonadati</taxon>
        <taxon>Pseudomonadota</taxon>
        <taxon>Alphaproteobacteria</taxon>
        <taxon>Hyphomicrobiales</taxon>
        <taxon>Salinarimonadaceae</taxon>
        <taxon>Salinarimonas</taxon>
    </lineage>
</organism>
<gene>
    <name evidence="4" type="ORF">GCM10011322_00210</name>
</gene>
<sequence>MRIVAEPVLRRPPTPDWAVRWGAFAHDLRFEDLPEEAVARTKLVIADCIAAIAAGAQESETLALAERLLASVGIGPHPLIGARVRGSAAAAALFNGTAGTMLELDEGNQYARGHPGIHVVPAALVAAQRAGATGRDLITAVALGYEVGARIGIASKLRVSMHPHGTWGTIGAAVAVAKLNGATAEQIVEAMNVASSLGLTTSRRTMLEGGTVRNSFAGFSNQIGLTVWDLVAAGFTGEADGVGTVYGTIAAEDWRPDEMTAELGTRWEIARNYFKRHACCRYNHAALDALAKITGESDVAPDDVERVEVDTYVWAAQLASPEPHNMLAAKFSLPFSIATTLVHGAATVDAFREPARNDARVSALAKRVVVREDEALTARLPVERAARVRVTLRDGHTLDAETYTNRGDTEDPYGEAEIEDKFLELTTPVWGARQAQALLCACRTLETAAGLDDIYALIAR</sequence>
<dbReference type="Pfam" id="PF03972">
    <property type="entry name" value="MmgE_PrpD_N"/>
    <property type="match status" value="1"/>
</dbReference>
<protein>
    <recommendedName>
        <fullName evidence="6">2-methylcitrate dehydratase PrpD</fullName>
    </recommendedName>
</protein>
<evidence type="ECO:0000259" key="3">
    <source>
        <dbReference type="Pfam" id="PF19305"/>
    </source>
</evidence>
<keyword evidence="5" id="KW-1185">Reference proteome</keyword>
<accession>A0A917Q5C9</accession>
<dbReference type="AlphaFoldDB" id="A0A917Q5C9"/>
<dbReference type="RefSeq" id="WP_188908196.1">
    <property type="nucleotide sequence ID" value="NZ_BMMF01000001.1"/>
</dbReference>
<comment type="similarity">
    <text evidence="1">Belongs to the PrpD family.</text>
</comment>
<dbReference type="PANTHER" id="PTHR16943:SF8">
    <property type="entry name" value="2-METHYLCITRATE DEHYDRATASE"/>
    <property type="match status" value="1"/>
</dbReference>
<dbReference type="InterPro" id="IPR042188">
    <property type="entry name" value="MmgE/PrpD_sf_2"/>
</dbReference>
<dbReference type="Gene3D" id="1.10.4100.10">
    <property type="entry name" value="2-methylcitrate dehydratase PrpD"/>
    <property type="match status" value="1"/>
</dbReference>
<dbReference type="InterPro" id="IPR045337">
    <property type="entry name" value="MmgE_PrpD_C"/>
</dbReference>
<evidence type="ECO:0008006" key="6">
    <source>
        <dbReference type="Google" id="ProtNLM"/>
    </source>
</evidence>
<reference evidence="4 5" key="1">
    <citation type="journal article" date="2014" name="Int. J. Syst. Evol. Microbiol.">
        <title>Complete genome sequence of Corynebacterium casei LMG S-19264T (=DSM 44701T), isolated from a smear-ripened cheese.</title>
        <authorList>
            <consortium name="US DOE Joint Genome Institute (JGI-PGF)"/>
            <person name="Walter F."/>
            <person name="Albersmeier A."/>
            <person name="Kalinowski J."/>
            <person name="Ruckert C."/>
        </authorList>
    </citation>
    <scope>NUCLEOTIDE SEQUENCE [LARGE SCALE GENOMIC DNA]</scope>
    <source>
        <strain evidence="4 5">CGMCC 1.9161</strain>
    </source>
</reference>
<dbReference type="Proteomes" id="UP000600449">
    <property type="component" value="Unassembled WGS sequence"/>
</dbReference>
<evidence type="ECO:0000256" key="1">
    <source>
        <dbReference type="ARBA" id="ARBA00006174"/>
    </source>
</evidence>
<dbReference type="GO" id="GO:0016829">
    <property type="term" value="F:lyase activity"/>
    <property type="evidence" value="ECO:0007669"/>
    <property type="project" value="InterPro"/>
</dbReference>
<name>A0A917Q5C9_9HYPH</name>
<dbReference type="Pfam" id="PF19305">
    <property type="entry name" value="MmgE_PrpD_C"/>
    <property type="match status" value="1"/>
</dbReference>
<feature type="domain" description="MmgE/PrpD N-terminal" evidence="2">
    <location>
        <begin position="23"/>
        <end position="241"/>
    </location>
</feature>
<proteinExistence type="inferred from homology"/>
<dbReference type="InterPro" id="IPR045336">
    <property type="entry name" value="MmgE_PrpD_N"/>
</dbReference>
<evidence type="ECO:0000259" key="2">
    <source>
        <dbReference type="Pfam" id="PF03972"/>
    </source>
</evidence>
<dbReference type="InterPro" id="IPR042183">
    <property type="entry name" value="MmgE/PrpD_sf_1"/>
</dbReference>
<dbReference type="Gene3D" id="3.30.1330.120">
    <property type="entry name" value="2-methylcitrate dehydratase PrpD"/>
    <property type="match status" value="1"/>
</dbReference>